<dbReference type="EMBL" id="WQLA01000003">
    <property type="protein sequence ID" value="MVN91326.1"/>
    <property type="molecule type" value="Genomic_DNA"/>
</dbReference>
<evidence type="ECO:0000313" key="1">
    <source>
        <dbReference type="EMBL" id="MVN91326.1"/>
    </source>
</evidence>
<keyword evidence="2" id="KW-1185">Reference proteome</keyword>
<gene>
    <name evidence="1" type="ORF">GO816_09355</name>
</gene>
<dbReference type="Proteomes" id="UP000434850">
    <property type="component" value="Unassembled WGS sequence"/>
</dbReference>
<dbReference type="OrthoDB" id="978531at2"/>
<name>A0A6I4ICL6_9SPHI</name>
<comment type="caution">
    <text evidence="1">The sequence shown here is derived from an EMBL/GenBank/DDBJ whole genome shotgun (WGS) entry which is preliminary data.</text>
</comment>
<protein>
    <recommendedName>
        <fullName evidence="3">Lipoprotein</fullName>
    </recommendedName>
</protein>
<dbReference type="AlphaFoldDB" id="A0A6I4ICL6"/>
<evidence type="ECO:0000313" key="2">
    <source>
        <dbReference type="Proteomes" id="UP000434850"/>
    </source>
</evidence>
<accession>A0A6I4ICL6</accession>
<dbReference type="PROSITE" id="PS51257">
    <property type="entry name" value="PROKAR_LIPOPROTEIN"/>
    <property type="match status" value="1"/>
</dbReference>
<proteinExistence type="predicted"/>
<dbReference type="RefSeq" id="WP_157541536.1">
    <property type="nucleotide sequence ID" value="NZ_WQLA01000003.1"/>
</dbReference>
<sequence>MKKLYMLCAVLTCLTLTSCVDIIERYNFKANGTCEVIYDFDMSKAVSILHNLLSDSVMATPQFAIAKDTVMNLYNALPDSTQNKMTANEVKLAQSSNLAINMNLRQDLMKVSIKHQAATPADLEYYLQQMSKLANYGSQEKRKGMSMDFTAQQLIAGQECYSYQVTSSKFCRIIDKEKFNNFLKKTGSAFAAAKALLIETPYKVVLNFAKPVKKIDNKRATLSADRKQVIIQTNMDELIKNPTLMNLQIDFE</sequence>
<organism evidence="1 2">
    <name type="scientific">Mucilaginibacter aquatilis</name>
    <dbReference type="NCBI Taxonomy" id="1517760"/>
    <lineage>
        <taxon>Bacteria</taxon>
        <taxon>Pseudomonadati</taxon>
        <taxon>Bacteroidota</taxon>
        <taxon>Sphingobacteriia</taxon>
        <taxon>Sphingobacteriales</taxon>
        <taxon>Sphingobacteriaceae</taxon>
        <taxon>Mucilaginibacter</taxon>
    </lineage>
</organism>
<reference evidence="1 2" key="1">
    <citation type="submission" date="2019-12" db="EMBL/GenBank/DDBJ databases">
        <title>Mucilaginibacter sp. HME9299 genome sequencing and assembly.</title>
        <authorList>
            <person name="Kang H."/>
            <person name="Kim H."/>
            <person name="Joh K."/>
        </authorList>
    </citation>
    <scope>NUCLEOTIDE SEQUENCE [LARGE SCALE GENOMIC DNA]</scope>
    <source>
        <strain evidence="1 2">HME9299</strain>
    </source>
</reference>
<evidence type="ECO:0008006" key="3">
    <source>
        <dbReference type="Google" id="ProtNLM"/>
    </source>
</evidence>